<evidence type="ECO:0000313" key="2">
    <source>
        <dbReference type="EMBL" id="KIW67004.1"/>
    </source>
</evidence>
<feature type="compositionally biased region" description="Polar residues" evidence="1">
    <location>
        <begin position="478"/>
        <end position="505"/>
    </location>
</feature>
<evidence type="ECO:0000313" key="3">
    <source>
        <dbReference type="Proteomes" id="UP000054266"/>
    </source>
</evidence>
<name>A0A0D2G4S9_9EURO</name>
<feature type="region of interest" description="Disordered" evidence="1">
    <location>
        <begin position="359"/>
        <end position="512"/>
    </location>
</feature>
<accession>A0A0D2G4S9</accession>
<proteinExistence type="predicted"/>
<organism evidence="2 3">
    <name type="scientific">Phialophora macrospora</name>
    <dbReference type="NCBI Taxonomy" id="1851006"/>
    <lineage>
        <taxon>Eukaryota</taxon>
        <taxon>Fungi</taxon>
        <taxon>Dikarya</taxon>
        <taxon>Ascomycota</taxon>
        <taxon>Pezizomycotina</taxon>
        <taxon>Eurotiomycetes</taxon>
        <taxon>Chaetothyriomycetidae</taxon>
        <taxon>Chaetothyriales</taxon>
        <taxon>Herpotrichiellaceae</taxon>
        <taxon>Phialophora</taxon>
    </lineage>
</organism>
<feature type="compositionally biased region" description="Pro residues" evidence="1">
    <location>
        <begin position="450"/>
        <end position="467"/>
    </location>
</feature>
<feature type="compositionally biased region" description="Low complexity" evidence="1">
    <location>
        <begin position="436"/>
        <end position="449"/>
    </location>
</feature>
<feature type="region of interest" description="Disordered" evidence="1">
    <location>
        <begin position="247"/>
        <end position="346"/>
    </location>
</feature>
<feature type="compositionally biased region" description="Basic and acidic residues" evidence="1">
    <location>
        <begin position="383"/>
        <end position="425"/>
    </location>
</feature>
<evidence type="ECO:0000256" key="1">
    <source>
        <dbReference type="SAM" id="MobiDB-lite"/>
    </source>
</evidence>
<feature type="compositionally biased region" description="Polar residues" evidence="1">
    <location>
        <begin position="302"/>
        <end position="312"/>
    </location>
</feature>
<dbReference type="AlphaFoldDB" id="A0A0D2G4S9"/>
<dbReference type="STRING" id="5601.A0A0D2G4S9"/>
<gene>
    <name evidence="2" type="ORF">PV04_06282</name>
</gene>
<protein>
    <submittedName>
        <fullName evidence="2">Uncharacterized protein</fullName>
    </submittedName>
</protein>
<sequence length="743" mass="80857">MDISSLVRAVIAAFEDATKLVQRIREQRANSNGPQLPEDAVHNLLESLALGPVIVRDHFEHDLKRFGEPYVWGDIQARDQMKDVLINLQMSLIINLKTVYMDGIELDFPTLQTTSDDSRVNAGVCLGQLSQRLSGAAKAQAFVPQQSAYSSGGSGFLPPLSPSLGYSSSRSTYSSAVFQAPRTPDAMTEQFGQLSMSPPFCRPTFDATMFDDHKMSMSSAASQEHHVRPPSTAIYRSAAETHMIPPSVGVHNIDESDDRSMRRRSSQALPLDDNILLMFPRPGGQPILTPPTPGHDIDRESYVSSGQNSRAHSPSGLARASTVHRSRNSRDRFGPDDYGEQILRGDGRQFSNSTVYDLYLPRSPEGQTSMSYSSRVRASTHSSPEHVRYLQENSRAPRREPRSDSLHVSSRADRGATRHPIRADTDGPPVTRELLSRPSVSVPIPVEPSRTPPPRTPPPTGPLPQVPSLPRHAVSGKYLSSTSVPPSDQAPSIHTISSTAPSVSSTPLTNTGPLTLPTDKNLLGFCKGAFRLQAGMERKAFAINNRPFGLASMSSYWRCEKCNFEGPVHHTVNMSDDKKKKGKPEKVFDPKVRVSGSGGVRYRWAFLARCHVSLKGTMSLDAPKDGSFGSFGCIFCCAEGKNRGWLDISNAAGVVGGPVAGSKLSVKSGSGRTANSGVKLNLMAGAQATPIFGGVTSFMQHLESVHRPQEGWPNAEMAGRFRVVVGRVARPEEEGWEINFVPV</sequence>
<dbReference type="HOGENOM" id="CLU_015531_0_0_1"/>
<keyword evidence="3" id="KW-1185">Reference proteome</keyword>
<dbReference type="EMBL" id="KN846959">
    <property type="protein sequence ID" value="KIW67004.1"/>
    <property type="molecule type" value="Genomic_DNA"/>
</dbReference>
<reference evidence="2 3" key="1">
    <citation type="submission" date="2015-01" db="EMBL/GenBank/DDBJ databases">
        <title>The Genome Sequence of Capronia semiimmersa CBS27337.</title>
        <authorList>
            <consortium name="The Broad Institute Genomics Platform"/>
            <person name="Cuomo C."/>
            <person name="de Hoog S."/>
            <person name="Gorbushina A."/>
            <person name="Stielow B."/>
            <person name="Teixiera M."/>
            <person name="Abouelleil A."/>
            <person name="Chapman S.B."/>
            <person name="Priest M."/>
            <person name="Young S.K."/>
            <person name="Wortman J."/>
            <person name="Nusbaum C."/>
            <person name="Birren B."/>
        </authorList>
    </citation>
    <scope>NUCLEOTIDE SEQUENCE [LARGE SCALE GENOMIC DNA]</scope>
    <source>
        <strain evidence="2 3">CBS 27337</strain>
    </source>
</reference>
<feature type="compositionally biased region" description="Polar residues" evidence="1">
    <location>
        <begin position="365"/>
        <end position="382"/>
    </location>
</feature>
<dbReference type="Proteomes" id="UP000054266">
    <property type="component" value="Unassembled WGS sequence"/>
</dbReference>